<proteinExistence type="predicted"/>
<protein>
    <submittedName>
        <fullName evidence="1">Uncharacterized protein</fullName>
    </submittedName>
</protein>
<organism evidence="1 2">
    <name type="scientific">Bradyrhizobium yuanmingense</name>
    <dbReference type="NCBI Taxonomy" id="108015"/>
    <lineage>
        <taxon>Bacteria</taxon>
        <taxon>Pseudomonadati</taxon>
        <taxon>Pseudomonadota</taxon>
        <taxon>Alphaproteobacteria</taxon>
        <taxon>Hyphomicrobiales</taxon>
        <taxon>Nitrobacteraceae</taxon>
        <taxon>Bradyrhizobium</taxon>
    </lineage>
</organism>
<dbReference type="EMBL" id="JBGBZN010000001">
    <property type="protein sequence ID" value="MEY9467709.1"/>
    <property type="molecule type" value="Genomic_DNA"/>
</dbReference>
<name>A0ABV4G8L5_9BRAD</name>
<comment type="caution">
    <text evidence="1">The sequence shown here is derived from an EMBL/GenBank/DDBJ whole genome shotgun (WGS) entry which is preliminary data.</text>
</comment>
<reference evidence="1 2" key="1">
    <citation type="submission" date="2024-07" db="EMBL/GenBank/DDBJ databases">
        <title>Genomic Encyclopedia of Type Strains, Phase V (KMG-V): Genome sequencing to study the core and pangenomes of soil and plant-associated prokaryotes.</title>
        <authorList>
            <person name="Whitman W."/>
        </authorList>
    </citation>
    <scope>NUCLEOTIDE SEQUENCE [LARGE SCALE GENOMIC DNA]</scope>
    <source>
        <strain evidence="1 2">USDA 222</strain>
    </source>
</reference>
<accession>A0ABV4G8L5</accession>
<evidence type="ECO:0000313" key="2">
    <source>
        <dbReference type="Proteomes" id="UP001565474"/>
    </source>
</evidence>
<gene>
    <name evidence="1" type="ORF">ABH992_000108</name>
</gene>
<evidence type="ECO:0000313" key="1">
    <source>
        <dbReference type="EMBL" id="MEY9467709.1"/>
    </source>
</evidence>
<sequence>MSVSTALAIRSSAERFLDRLNLGDAEVDERLDTVFA</sequence>
<dbReference type="Proteomes" id="UP001565474">
    <property type="component" value="Unassembled WGS sequence"/>
</dbReference>
<keyword evidence="2" id="KW-1185">Reference proteome</keyword>